<evidence type="ECO:0000313" key="8">
    <source>
        <dbReference type="EMBL" id="KAH9832765.1"/>
    </source>
</evidence>
<keyword evidence="2" id="KW-0813">Transport</keyword>
<comment type="subcellular location">
    <subcellularLocation>
        <location evidence="1">Nucleus</location>
        <location evidence="1">Nuclear pore complex</location>
    </subcellularLocation>
</comment>
<feature type="compositionally biased region" description="Polar residues" evidence="6">
    <location>
        <begin position="37"/>
        <end position="46"/>
    </location>
</feature>
<evidence type="ECO:0000256" key="4">
    <source>
        <dbReference type="ARBA" id="ARBA00023242"/>
    </source>
</evidence>
<organism evidence="8 9">
    <name type="scientific">Teratosphaeria destructans</name>
    <dbReference type="NCBI Taxonomy" id="418781"/>
    <lineage>
        <taxon>Eukaryota</taxon>
        <taxon>Fungi</taxon>
        <taxon>Dikarya</taxon>
        <taxon>Ascomycota</taxon>
        <taxon>Pezizomycotina</taxon>
        <taxon>Dothideomycetes</taxon>
        <taxon>Dothideomycetidae</taxon>
        <taxon>Mycosphaerellales</taxon>
        <taxon>Teratosphaeriaceae</taxon>
        <taxon>Teratosphaeria</taxon>
    </lineage>
</organism>
<comment type="caution">
    <text evidence="8">The sequence shown here is derived from an EMBL/GenBank/DDBJ whole genome shotgun (WGS) entry which is preliminary data.</text>
</comment>
<dbReference type="GO" id="GO:0006999">
    <property type="term" value="P:nuclear pore organization"/>
    <property type="evidence" value="ECO:0007669"/>
    <property type="project" value="TreeGrafter"/>
</dbReference>
<feature type="compositionally biased region" description="Low complexity" evidence="6">
    <location>
        <begin position="11"/>
        <end position="31"/>
    </location>
</feature>
<dbReference type="Gene3D" id="1.20.5.3600">
    <property type="match status" value="1"/>
</dbReference>
<feature type="compositionally biased region" description="Low complexity" evidence="6">
    <location>
        <begin position="64"/>
        <end position="75"/>
    </location>
</feature>
<dbReference type="InterPro" id="IPR025574">
    <property type="entry name" value="Nucleoporin_FG_rpt"/>
</dbReference>
<reference evidence="8 9" key="2">
    <citation type="journal article" date="2021" name="Curr. Genet.">
        <title>Genetic response to nitrogen starvation in the aggressive Eucalyptus foliar pathogen Teratosphaeria destructans.</title>
        <authorList>
            <person name="Havenga M."/>
            <person name="Wingfield B.D."/>
            <person name="Wingfield M.J."/>
            <person name="Dreyer L.L."/>
            <person name="Roets F."/>
            <person name="Aylward J."/>
        </authorList>
    </citation>
    <scope>NUCLEOTIDE SEQUENCE [LARGE SCALE GENOMIC DNA]</scope>
    <source>
        <strain evidence="8">CMW44962</strain>
    </source>
</reference>
<feature type="coiled-coil region" evidence="5">
    <location>
        <begin position="410"/>
        <end position="444"/>
    </location>
</feature>
<evidence type="ECO:0000256" key="6">
    <source>
        <dbReference type="SAM" id="MobiDB-lite"/>
    </source>
</evidence>
<gene>
    <name evidence="8" type="ORF">Tdes44962_MAKER00245</name>
</gene>
<dbReference type="InterPro" id="IPR025712">
    <property type="entry name" value="Nup54_alpha-helical_dom"/>
</dbReference>
<dbReference type="InterPro" id="IPR024864">
    <property type="entry name" value="Nup54/Nup57/Nup44"/>
</dbReference>
<dbReference type="GO" id="GO:0017056">
    <property type="term" value="F:structural constituent of nuclear pore"/>
    <property type="evidence" value="ECO:0007669"/>
    <property type="project" value="TreeGrafter"/>
</dbReference>
<name>A0A9W7SV40_9PEZI</name>
<accession>A0A9W7SV40</accession>
<feature type="region of interest" description="Disordered" evidence="6">
    <location>
        <begin position="1"/>
        <end position="134"/>
    </location>
</feature>
<feature type="compositionally biased region" description="Low complexity" evidence="6">
    <location>
        <begin position="47"/>
        <end position="57"/>
    </location>
</feature>
<evidence type="ECO:0000313" key="9">
    <source>
        <dbReference type="Proteomes" id="UP001138500"/>
    </source>
</evidence>
<feature type="compositionally biased region" description="Low complexity" evidence="6">
    <location>
        <begin position="83"/>
        <end position="95"/>
    </location>
</feature>
<dbReference type="OrthoDB" id="6162375at2759"/>
<dbReference type="AlphaFoldDB" id="A0A9W7SV40"/>
<keyword evidence="4" id="KW-0539">Nucleus</keyword>
<dbReference type="GO" id="GO:0044613">
    <property type="term" value="C:nuclear pore central transport channel"/>
    <property type="evidence" value="ECO:0007669"/>
    <property type="project" value="TreeGrafter"/>
</dbReference>
<evidence type="ECO:0000256" key="5">
    <source>
        <dbReference type="SAM" id="Coils"/>
    </source>
</evidence>
<dbReference type="PANTHER" id="PTHR13000:SF0">
    <property type="entry name" value="NUCLEOPORIN P54"/>
    <property type="match status" value="1"/>
</dbReference>
<dbReference type="Proteomes" id="UP001138500">
    <property type="component" value="Unassembled WGS sequence"/>
</dbReference>
<dbReference type="Gene3D" id="1.20.5.490">
    <property type="entry name" value="Single helix bin"/>
    <property type="match status" value="1"/>
</dbReference>
<dbReference type="Pfam" id="PF18570">
    <property type="entry name" value="Nup54_57_C"/>
    <property type="match status" value="1"/>
</dbReference>
<keyword evidence="3" id="KW-0653">Protein transport</keyword>
<feature type="domain" description="Nucleoporin Nup54 alpha-helical" evidence="7">
    <location>
        <begin position="234"/>
        <end position="376"/>
    </location>
</feature>
<keyword evidence="5" id="KW-0175">Coiled coil</keyword>
<keyword evidence="9" id="KW-1185">Reference proteome</keyword>
<feature type="compositionally biased region" description="Low complexity" evidence="6">
    <location>
        <begin position="117"/>
        <end position="134"/>
    </location>
</feature>
<keyword evidence="3" id="KW-0509">mRNA transport</keyword>
<evidence type="ECO:0000256" key="1">
    <source>
        <dbReference type="ARBA" id="ARBA00004567"/>
    </source>
</evidence>
<evidence type="ECO:0000259" key="7">
    <source>
        <dbReference type="Pfam" id="PF13874"/>
    </source>
</evidence>
<dbReference type="EMBL" id="RIBY02001112">
    <property type="protein sequence ID" value="KAH9832765.1"/>
    <property type="molecule type" value="Genomic_DNA"/>
</dbReference>
<feature type="compositionally biased region" description="Polar residues" evidence="6">
    <location>
        <begin position="96"/>
        <end position="116"/>
    </location>
</feature>
<evidence type="ECO:0000256" key="3">
    <source>
        <dbReference type="ARBA" id="ARBA00023132"/>
    </source>
</evidence>
<dbReference type="GO" id="GO:0036228">
    <property type="term" value="P:protein localization to nuclear inner membrane"/>
    <property type="evidence" value="ECO:0007669"/>
    <property type="project" value="TreeGrafter"/>
</dbReference>
<dbReference type="GO" id="GO:0006607">
    <property type="term" value="P:NLS-bearing protein import into nucleus"/>
    <property type="evidence" value="ECO:0007669"/>
    <property type="project" value="TreeGrafter"/>
</dbReference>
<dbReference type="Pfam" id="PF13874">
    <property type="entry name" value="Nup54"/>
    <property type="match status" value="1"/>
</dbReference>
<proteinExistence type="predicted"/>
<keyword evidence="3" id="KW-0811">Translocation</keyword>
<sequence length="451" mass="49756">MSSLFGNQPAGGSLFGNNTNTNTGSANTGGSLFSRMTPAQNTTTAPTGGSSFGNTTGTTGGLFGNSTNQTTQQNTTGGGLFGGNTNTQNTGTSNLFNTATSQPNTSTSLFGAQNQQSNTNSLFGGNTTNNNTQSSILQPSALNQQSGAAATFSGFNPLSQSTRFPSGLTAAQQRDFAATQLTQAGLPSTTNEKNIIEQTQTLLRKWDPNSQTTLMQAYLYNAVSTAYAPFFHKQPDEDEASWEKALAEAPKLSEETGKQFVPVLVRGFYDLGKRVEYQDTFVKAMQLRLHEMNNSLTAVMSAHQQKLTTHLETARRRHKELSQRCLRLAVKCQVLRNRGYALDAAEENLRKHLLALERSVSDPAFSGREEEIWARMVALRERARWLEEEGKRLGDRVEAERREGLPEEVVAKTRKILRDYEGQLGHLQRELDEVRREWRDWEEAQGAREVR</sequence>
<evidence type="ECO:0000256" key="2">
    <source>
        <dbReference type="ARBA" id="ARBA00022448"/>
    </source>
</evidence>
<dbReference type="Pfam" id="PF13634">
    <property type="entry name" value="Nucleoporin_FG"/>
    <property type="match status" value="1"/>
</dbReference>
<reference evidence="8 9" key="1">
    <citation type="journal article" date="2018" name="IMA Fungus">
        <title>IMA Genome-F 10: Nine draft genome sequences of Claviceps purpurea s.lat., including C. arundinis, C. humidiphila, and C. cf. spartinae, pseudomolecules for the pitch canker pathogen Fusarium circinatum, draft genome of Davidsoniella eucalypti, Grosmannia galeiformis, Quambalaria eucalypti, and Teratosphaeria destructans.</title>
        <authorList>
            <person name="Wingfield B.D."/>
            <person name="Liu M."/>
            <person name="Nguyen H.D."/>
            <person name="Lane F.A."/>
            <person name="Morgan S.W."/>
            <person name="De Vos L."/>
            <person name="Wilken P.M."/>
            <person name="Duong T.A."/>
            <person name="Aylward J."/>
            <person name="Coetzee M.P."/>
            <person name="Dadej K."/>
            <person name="De Beer Z.W."/>
            <person name="Findlay W."/>
            <person name="Havenga M."/>
            <person name="Kolarik M."/>
            <person name="Menzies J.G."/>
            <person name="Naidoo K."/>
            <person name="Pochopski O."/>
            <person name="Shoukouhi P."/>
            <person name="Santana Q.C."/>
            <person name="Seifert K.A."/>
            <person name="Soal N."/>
            <person name="Steenkamp E.T."/>
            <person name="Tatham C.T."/>
            <person name="van der Nest M.A."/>
            <person name="Wingfield M.J."/>
        </authorList>
    </citation>
    <scope>NUCLEOTIDE SEQUENCE [LARGE SCALE GENOMIC DNA]</scope>
    <source>
        <strain evidence="8">CMW44962</strain>
    </source>
</reference>
<keyword evidence="3" id="KW-0906">Nuclear pore complex</keyword>
<protein>
    <submittedName>
        <fullName evidence="8">Nucleoporin NUP57</fullName>
    </submittedName>
</protein>
<dbReference type="PANTHER" id="PTHR13000">
    <property type="entry name" value="NUCLEOPORIN P54"/>
    <property type="match status" value="1"/>
</dbReference>